<feature type="region of interest" description="Disordered" evidence="4">
    <location>
        <begin position="19"/>
        <end position="78"/>
    </location>
</feature>
<feature type="repeat" description="WD" evidence="3">
    <location>
        <begin position="193"/>
        <end position="234"/>
    </location>
</feature>
<evidence type="ECO:0000256" key="2">
    <source>
        <dbReference type="ARBA" id="ARBA00022737"/>
    </source>
</evidence>
<dbReference type="AlphaFoldDB" id="A0A7S3U1N3"/>
<dbReference type="InterPro" id="IPR001680">
    <property type="entry name" value="WD40_rpt"/>
</dbReference>
<organism evidence="5">
    <name type="scientific">Emiliania huxleyi</name>
    <name type="common">Coccolithophore</name>
    <name type="synonym">Pontosphaera huxleyi</name>
    <dbReference type="NCBI Taxonomy" id="2903"/>
    <lineage>
        <taxon>Eukaryota</taxon>
        <taxon>Haptista</taxon>
        <taxon>Haptophyta</taxon>
        <taxon>Prymnesiophyceae</taxon>
        <taxon>Isochrysidales</taxon>
        <taxon>Noelaerhabdaceae</taxon>
        <taxon>Emiliania</taxon>
    </lineage>
</organism>
<dbReference type="Pfam" id="PF00400">
    <property type="entry name" value="WD40"/>
    <property type="match status" value="3"/>
</dbReference>
<evidence type="ECO:0000256" key="1">
    <source>
        <dbReference type="ARBA" id="ARBA00022574"/>
    </source>
</evidence>
<dbReference type="PROSITE" id="PS50294">
    <property type="entry name" value="WD_REPEATS_REGION"/>
    <property type="match status" value="1"/>
</dbReference>
<gene>
    <name evidence="5" type="ORF">EHUX00137_LOCUS47736</name>
</gene>
<evidence type="ECO:0000313" key="5">
    <source>
        <dbReference type="EMBL" id="CAE0600502.1"/>
    </source>
</evidence>
<dbReference type="EMBL" id="HBIR01061494">
    <property type="protein sequence ID" value="CAE0600502.1"/>
    <property type="molecule type" value="Transcribed_RNA"/>
</dbReference>
<dbReference type="PANTHER" id="PTHR47822:SF2">
    <property type="entry name" value="F-BOX AND WD-40 DOMAIN PROTEIN 7"/>
    <property type="match status" value="1"/>
</dbReference>
<protein>
    <recommendedName>
        <fullName evidence="6">Anaphase-promoting complex subunit 4 WD40 domain-containing protein</fullName>
    </recommendedName>
</protein>
<dbReference type="InterPro" id="IPR015943">
    <property type="entry name" value="WD40/YVTN_repeat-like_dom_sf"/>
</dbReference>
<keyword evidence="1 3" id="KW-0853">WD repeat</keyword>
<dbReference type="InterPro" id="IPR036322">
    <property type="entry name" value="WD40_repeat_dom_sf"/>
</dbReference>
<feature type="repeat" description="WD" evidence="3">
    <location>
        <begin position="254"/>
        <end position="295"/>
    </location>
</feature>
<proteinExistence type="predicted"/>
<feature type="compositionally biased region" description="Acidic residues" evidence="4">
    <location>
        <begin position="30"/>
        <end position="45"/>
    </location>
</feature>
<evidence type="ECO:0000256" key="4">
    <source>
        <dbReference type="SAM" id="MobiDB-lite"/>
    </source>
</evidence>
<reference evidence="5" key="1">
    <citation type="submission" date="2021-01" db="EMBL/GenBank/DDBJ databases">
        <authorList>
            <person name="Corre E."/>
            <person name="Pelletier E."/>
            <person name="Niang G."/>
            <person name="Scheremetjew M."/>
            <person name="Finn R."/>
            <person name="Kale V."/>
            <person name="Holt S."/>
            <person name="Cochrane G."/>
            <person name="Meng A."/>
            <person name="Brown T."/>
            <person name="Cohen L."/>
        </authorList>
    </citation>
    <scope>NUCLEOTIDE SEQUENCE</scope>
    <source>
        <strain evidence="5">379</strain>
    </source>
</reference>
<dbReference type="PANTHER" id="PTHR47822">
    <property type="entry name" value="CARBOHYDRATE BINDING DOMAIN CONTAINING PROTEIN"/>
    <property type="match status" value="1"/>
</dbReference>
<dbReference type="PROSITE" id="PS50082">
    <property type="entry name" value="WD_REPEATS_2"/>
    <property type="match status" value="3"/>
</dbReference>
<accession>A0A7S3U1N3</accession>
<evidence type="ECO:0000256" key="3">
    <source>
        <dbReference type="PROSITE-ProRule" id="PRU00221"/>
    </source>
</evidence>
<dbReference type="SMART" id="SM00320">
    <property type="entry name" value="WD40"/>
    <property type="match status" value="5"/>
</dbReference>
<evidence type="ECO:0008006" key="6">
    <source>
        <dbReference type="Google" id="ProtNLM"/>
    </source>
</evidence>
<dbReference type="InterPro" id="IPR019775">
    <property type="entry name" value="WD40_repeat_CS"/>
</dbReference>
<dbReference type="Gene3D" id="2.130.10.10">
    <property type="entry name" value="YVTN repeat-like/Quinoprotein amine dehydrogenase"/>
    <property type="match status" value="2"/>
</dbReference>
<dbReference type="PROSITE" id="PS00678">
    <property type="entry name" value="WD_REPEATS_1"/>
    <property type="match status" value="1"/>
</dbReference>
<keyword evidence="2" id="KW-0677">Repeat</keyword>
<feature type="repeat" description="WD" evidence="3">
    <location>
        <begin position="101"/>
        <end position="142"/>
    </location>
</feature>
<dbReference type="SUPFAM" id="SSF50978">
    <property type="entry name" value="WD40 repeat-like"/>
    <property type="match status" value="1"/>
</dbReference>
<sequence length="424" mass="44679">MGGHLEEVRKIREARERAARRALRGLDPEQGSEGEEESDDTDLPEAPDLTPEDERRALAPHTGASKPPQPAVHNGPSPAALPVIRLGWAAEAATPGLPAGSPGEAADVFCVRYSPDDALVAAGCGDGVVRVYHATDGRLAYSLADDSLTLPTTCLRFRPSAASARTRNVLLAANSDGTVKHWHLTSGKCLHSVTEQDNQVYAVDYDTDGSHFATAGRDCHIRLYDETTKSAVSTLLSSLDRAPSGYHSAGASAHSGHSNRVFGLRFGAEAHSLLSGGWDNTVQLWDTRTATTALSIYGPHVCGDALDMRGHTILSGSWRPEQQLQLWDARTGGLLATLPWPAHGRTREPCQVYAAQFSRHDGGARIIAGGSGANEVRVFDAKGGGSLAAITLPKGVYGLDVEGGGGHVAVAAGDNAVRTLELPC</sequence>
<name>A0A7S3U1N3_EMIHU</name>